<name>A0AAE0YVZ0_9GAST</name>
<organism evidence="1 2">
    <name type="scientific">Elysia crispata</name>
    <name type="common">lettuce slug</name>
    <dbReference type="NCBI Taxonomy" id="231223"/>
    <lineage>
        <taxon>Eukaryota</taxon>
        <taxon>Metazoa</taxon>
        <taxon>Spiralia</taxon>
        <taxon>Lophotrochozoa</taxon>
        <taxon>Mollusca</taxon>
        <taxon>Gastropoda</taxon>
        <taxon>Heterobranchia</taxon>
        <taxon>Euthyneura</taxon>
        <taxon>Panpulmonata</taxon>
        <taxon>Sacoglossa</taxon>
        <taxon>Placobranchoidea</taxon>
        <taxon>Plakobranchidae</taxon>
        <taxon>Elysia</taxon>
    </lineage>
</organism>
<keyword evidence="2" id="KW-1185">Reference proteome</keyword>
<protein>
    <submittedName>
        <fullName evidence="1">Uncharacterized protein</fullName>
    </submittedName>
</protein>
<evidence type="ECO:0000313" key="1">
    <source>
        <dbReference type="EMBL" id="KAK3758118.1"/>
    </source>
</evidence>
<comment type="caution">
    <text evidence="1">The sequence shown here is derived from an EMBL/GenBank/DDBJ whole genome shotgun (WGS) entry which is preliminary data.</text>
</comment>
<dbReference type="AlphaFoldDB" id="A0AAE0YVZ0"/>
<gene>
    <name evidence="1" type="ORF">RRG08_006693</name>
</gene>
<dbReference type="Proteomes" id="UP001283361">
    <property type="component" value="Unassembled WGS sequence"/>
</dbReference>
<accession>A0AAE0YVZ0</accession>
<sequence>MRQKNVNPTDLYLVGNFTCNSTLKHNMDYLFRERSSSCQANMIIRNIYCREDVSSCTCRYRQKQRTVIGPN</sequence>
<reference evidence="1" key="1">
    <citation type="journal article" date="2023" name="G3 (Bethesda)">
        <title>A reference genome for the long-term kleptoplast-retaining sea slug Elysia crispata morphotype clarki.</title>
        <authorList>
            <person name="Eastman K.E."/>
            <person name="Pendleton A.L."/>
            <person name="Shaikh M.A."/>
            <person name="Suttiyut T."/>
            <person name="Ogas R."/>
            <person name="Tomko P."/>
            <person name="Gavelis G."/>
            <person name="Widhalm J.R."/>
            <person name="Wisecaver J.H."/>
        </authorList>
    </citation>
    <scope>NUCLEOTIDE SEQUENCE</scope>
    <source>
        <strain evidence="1">ECLA1</strain>
    </source>
</reference>
<evidence type="ECO:0000313" key="2">
    <source>
        <dbReference type="Proteomes" id="UP001283361"/>
    </source>
</evidence>
<proteinExistence type="predicted"/>
<dbReference type="EMBL" id="JAWDGP010005301">
    <property type="protein sequence ID" value="KAK3758118.1"/>
    <property type="molecule type" value="Genomic_DNA"/>
</dbReference>